<protein>
    <submittedName>
        <fullName evidence="1">Uncharacterized protein</fullName>
    </submittedName>
</protein>
<dbReference type="Proteomes" id="UP000433737">
    <property type="component" value="Unassembled WGS sequence"/>
</dbReference>
<gene>
    <name evidence="1" type="ORF">PANT111_180041</name>
</gene>
<evidence type="ECO:0000313" key="2">
    <source>
        <dbReference type="Proteomes" id="UP000433737"/>
    </source>
</evidence>
<proteinExistence type="predicted"/>
<accession>A0AAX3J646</accession>
<dbReference type="EMBL" id="CABWMH010000010">
    <property type="protein sequence ID" value="VXB83625.1"/>
    <property type="molecule type" value="Genomic_DNA"/>
</dbReference>
<dbReference type="AlphaFoldDB" id="A0AAX3J646"/>
<organism evidence="1 2">
    <name type="scientific">Pantoea brenneri</name>
    <dbReference type="NCBI Taxonomy" id="472694"/>
    <lineage>
        <taxon>Bacteria</taxon>
        <taxon>Pseudomonadati</taxon>
        <taxon>Pseudomonadota</taxon>
        <taxon>Gammaproteobacteria</taxon>
        <taxon>Enterobacterales</taxon>
        <taxon>Erwiniaceae</taxon>
        <taxon>Pantoea</taxon>
    </lineage>
</organism>
<reference evidence="1 2" key="1">
    <citation type="submission" date="2019-10" db="EMBL/GenBank/DDBJ databases">
        <authorList>
            <person name="Karimi E."/>
        </authorList>
    </citation>
    <scope>NUCLEOTIDE SEQUENCE [LARGE SCALE GENOMIC DNA]</scope>
    <source>
        <strain evidence="1">Pantoea sp. 111</strain>
    </source>
</reference>
<sequence>MIIIIIHVQGGIMTLSVSAWLQHKIDEYKFSVRDITVDFYLAQARLDRADCTIQQLRQFNDTCLDMAEVCQLNGDDQSYLHAMGKLHHRLVQEMGNSDRDRLFRIQAYQLARLSLTRLCHQLAMIGEWDKATALQSDFVRHAGWIF</sequence>
<comment type="caution">
    <text evidence="1">The sequence shown here is derived from an EMBL/GenBank/DDBJ whole genome shotgun (WGS) entry which is preliminary data.</text>
</comment>
<name>A0AAX3J646_9GAMM</name>
<evidence type="ECO:0000313" key="1">
    <source>
        <dbReference type="EMBL" id="VXB83625.1"/>
    </source>
</evidence>